<proteinExistence type="predicted"/>
<evidence type="ECO:0000313" key="2">
    <source>
        <dbReference type="Proteomes" id="UP000002899"/>
    </source>
</evidence>
<dbReference type="Proteomes" id="UP000002899">
    <property type="component" value="Chromosome I"/>
</dbReference>
<name>A0A1N6LWL8_BABMR</name>
<keyword evidence="2" id="KW-1185">Reference proteome</keyword>
<reference evidence="1 2" key="3">
    <citation type="journal article" date="2016" name="Sci. Rep.">
        <title>Genome-wide diversity and gene expression profiling of Babesia microti isolates identify polymorphic genes that mediate host-pathogen interactions.</title>
        <authorList>
            <person name="Silva J.C."/>
            <person name="Cornillot E."/>
            <person name="McCracken C."/>
            <person name="Usmani-Brown S."/>
            <person name="Dwivedi A."/>
            <person name="Ifeonu O.O."/>
            <person name="Crabtree J."/>
            <person name="Gotia H.T."/>
            <person name="Virji A.Z."/>
            <person name="Reynes C."/>
            <person name="Colinge J."/>
            <person name="Kumar V."/>
            <person name="Lawres L."/>
            <person name="Pazzi J.E."/>
            <person name="Pablo J.V."/>
            <person name="Hung C."/>
            <person name="Brancato J."/>
            <person name="Kumari P."/>
            <person name="Orvis J."/>
            <person name="Tretina K."/>
            <person name="Chibucos M."/>
            <person name="Ott S."/>
            <person name="Sadzewicz L."/>
            <person name="Sengamalay N."/>
            <person name="Shetty A.C."/>
            <person name="Su Q."/>
            <person name="Tallon L."/>
            <person name="Fraser C.M."/>
            <person name="Frutos R."/>
            <person name="Molina D.M."/>
            <person name="Krause P.J."/>
            <person name="Ben Mamoun C."/>
        </authorList>
    </citation>
    <scope>NUCLEOTIDE SEQUENCE [LARGE SCALE GENOMIC DNA]</scope>
    <source>
        <strain evidence="1 2">RI</strain>
    </source>
</reference>
<dbReference type="EMBL" id="FO082871">
    <property type="protein sequence ID" value="SIO73262.1"/>
    <property type="molecule type" value="Genomic_DNA"/>
</dbReference>
<dbReference type="KEGG" id="bmic:BMR1_01G01211"/>
<gene>
    <name evidence="1" type="ORF">BMR1_01G01211</name>
</gene>
<reference evidence="1 2" key="2">
    <citation type="journal article" date="2013" name="PLoS ONE">
        <title>Whole genome mapping and re-organization of the nuclear and mitochondrial genomes of Babesia microti isolates.</title>
        <authorList>
            <person name="Cornillot E."/>
            <person name="Dassouli A."/>
            <person name="Garg A."/>
            <person name="Pachikara N."/>
            <person name="Randazzo S."/>
            <person name="Depoix D."/>
            <person name="Carcy B."/>
            <person name="Delbecq S."/>
            <person name="Frutos R."/>
            <person name="Silva J.C."/>
            <person name="Sutton R."/>
            <person name="Krause P.J."/>
            <person name="Mamoun C.B."/>
        </authorList>
    </citation>
    <scope>NUCLEOTIDE SEQUENCE [LARGE SCALE GENOMIC DNA]</scope>
    <source>
        <strain evidence="1 2">RI</strain>
    </source>
</reference>
<dbReference type="AlphaFoldDB" id="A0A1N6LWL8"/>
<evidence type="ECO:0000313" key="1">
    <source>
        <dbReference type="EMBL" id="SIO73262.1"/>
    </source>
</evidence>
<dbReference type="VEuPathDB" id="PiroplasmaDB:BMR1_01G01211"/>
<dbReference type="GeneID" id="24423322"/>
<sequence length="207" mass="23827">MEGRWALQRPNVYKKLPSLCLFMMLTGGCVEISLENAGFYSKTSQTTLNGVSNKKDATELVNLYKKRLQRNKGNRFMINQLAAFKIKYNSTPAQLIIDHIDYLSGELNRVNHMLDYISADINRLLNYSTECLTVHTKYSVELCHVAILFRHLSVVLVRLYADSEALANRRENMIDSIHSRIDYEFNALERLMRDPPGNKLNGFYAVN</sequence>
<protein>
    <submittedName>
        <fullName evidence="1">Uncharacterized protein</fullName>
    </submittedName>
</protein>
<organism evidence="1 2">
    <name type="scientific">Babesia microti (strain RI)</name>
    <dbReference type="NCBI Taxonomy" id="1133968"/>
    <lineage>
        <taxon>Eukaryota</taxon>
        <taxon>Sar</taxon>
        <taxon>Alveolata</taxon>
        <taxon>Apicomplexa</taxon>
        <taxon>Aconoidasida</taxon>
        <taxon>Piroplasmida</taxon>
        <taxon>Babesiidae</taxon>
        <taxon>Babesia</taxon>
    </lineage>
</organism>
<dbReference type="PROSITE" id="PS51257">
    <property type="entry name" value="PROKAR_LIPOPROTEIN"/>
    <property type="match status" value="1"/>
</dbReference>
<dbReference type="RefSeq" id="XP_021337367.1">
    <property type="nucleotide sequence ID" value="XM_021482185.1"/>
</dbReference>
<accession>A0A1N6LWL8</accession>
<reference evidence="1 2" key="1">
    <citation type="journal article" date="2012" name="Nucleic Acids Res.">
        <title>Sequencing of the smallest Apicomplexan genome from the human pathogen Babesia microti.</title>
        <authorList>
            <person name="Cornillot E."/>
            <person name="Hadj-Kaddour K."/>
            <person name="Dassouli A."/>
            <person name="Noel B."/>
            <person name="Ranwez V."/>
            <person name="Vacherie B."/>
            <person name="Augagneur Y."/>
            <person name="Bres V."/>
            <person name="Duclos A."/>
            <person name="Randazzo S."/>
            <person name="Carcy B."/>
            <person name="Debierre-Grockiego F."/>
            <person name="Delbecq S."/>
            <person name="Moubri-Menage K."/>
            <person name="Shams-Eldin H."/>
            <person name="Usmani-Brown S."/>
            <person name="Bringaud F."/>
            <person name="Wincker P."/>
            <person name="Vivares C.P."/>
            <person name="Schwarz R.T."/>
            <person name="Schetters T.P."/>
            <person name="Krause P.J."/>
            <person name="Gorenflot A."/>
            <person name="Berry V."/>
            <person name="Barbe V."/>
            <person name="Ben Mamoun C."/>
        </authorList>
    </citation>
    <scope>NUCLEOTIDE SEQUENCE [LARGE SCALE GENOMIC DNA]</scope>
    <source>
        <strain evidence="1 2">RI</strain>
    </source>
</reference>